<dbReference type="PANTHER" id="PTHR34596:SF2">
    <property type="entry name" value="CHITOPORIN"/>
    <property type="match status" value="1"/>
</dbReference>
<comment type="similarity">
    <text evidence="1">Belongs to the outer membrane porin (Opr) (TC 1.B.25) family.</text>
</comment>
<organism evidence="5 6">
    <name type="scientific">Geovibrio thiophilus</name>
    <dbReference type="NCBI Taxonomy" id="139438"/>
    <lineage>
        <taxon>Bacteria</taxon>
        <taxon>Pseudomonadati</taxon>
        <taxon>Deferribacterota</taxon>
        <taxon>Deferribacteres</taxon>
        <taxon>Deferribacterales</taxon>
        <taxon>Geovibrionaceae</taxon>
        <taxon>Geovibrio</taxon>
    </lineage>
</organism>
<dbReference type="Proteomes" id="UP000287502">
    <property type="component" value="Chromosome"/>
</dbReference>
<evidence type="ECO:0000256" key="1">
    <source>
        <dbReference type="ARBA" id="ARBA00009075"/>
    </source>
</evidence>
<dbReference type="RefSeq" id="WP_128465913.1">
    <property type="nucleotide sequence ID" value="NZ_CP035108.1"/>
</dbReference>
<dbReference type="Gene3D" id="2.40.160.10">
    <property type="entry name" value="Porin"/>
    <property type="match status" value="1"/>
</dbReference>
<sequence length="418" mass="47455">MSRNCLCTNFIFHFRALAAAVTLLLTALMPLNAPAADTLAEMFSEGQAYGEFRLYSFSTDYSESTRDANDNAVGGILSLRTAEVHGISFGATLGIAEDFYSDDDKDSFKLLQENHDGYRKFLEAYIQGHWFDTTIKYGAQIIYTPYADIDPGRFLPKTYKGLSLINRSIRNLELHAYYITDFSDWCEDWYRPVGTGMNANNYDDPLYIGGFKYRLETDPVNVEFEAWGYNLADTFNLGFLKMKAEKQIGDLSLFFMPSYTVQKSIGDETSGKIDTYEIGFETGFKYAGLELKGFLAKSGDDDLATPWGPGGRVIKQEERISGFAEMDAYAVRMEYNFASINLSGLTAAVYYADYDSPYDYSDSKETDYVLRYNFGKEFNKALEGVSVELTYADVDFERSEDFKRTDLRIKFPFSFSKL</sequence>
<dbReference type="OrthoDB" id="9125at2"/>
<dbReference type="InterPro" id="IPR005318">
    <property type="entry name" value="OM_porin_bac"/>
</dbReference>
<proteinExistence type="inferred from homology"/>
<dbReference type="AlphaFoldDB" id="A0A3R5X256"/>
<dbReference type="GO" id="GO:0015288">
    <property type="term" value="F:porin activity"/>
    <property type="evidence" value="ECO:0007669"/>
    <property type="project" value="TreeGrafter"/>
</dbReference>
<protein>
    <submittedName>
        <fullName evidence="5">Outer membrane porin, OprD family</fullName>
    </submittedName>
</protein>
<evidence type="ECO:0000256" key="3">
    <source>
        <dbReference type="ARBA" id="ARBA00022729"/>
    </source>
</evidence>
<dbReference type="PANTHER" id="PTHR34596">
    <property type="entry name" value="CHITOPORIN"/>
    <property type="match status" value="1"/>
</dbReference>
<dbReference type="Pfam" id="PF03573">
    <property type="entry name" value="OprD"/>
    <property type="match status" value="1"/>
</dbReference>
<dbReference type="KEGG" id="gtl:EP073_04145"/>
<name>A0A3R5X256_9BACT</name>
<evidence type="ECO:0000256" key="2">
    <source>
        <dbReference type="ARBA" id="ARBA00022448"/>
    </source>
</evidence>
<evidence type="ECO:0000256" key="4">
    <source>
        <dbReference type="SAM" id="SignalP"/>
    </source>
</evidence>
<reference evidence="5 6" key="1">
    <citation type="submission" date="2019-01" db="EMBL/GenBank/DDBJ databases">
        <title>Geovibrio thiophilus DSM 11263, complete genome.</title>
        <authorList>
            <person name="Spring S."/>
            <person name="Bunk B."/>
            <person name="Sproer C."/>
        </authorList>
    </citation>
    <scope>NUCLEOTIDE SEQUENCE [LARGE SCALE GENOMIC DNA]</scope>
    <source>
        <strain evidence="5 6">DSM 11263</strain>
    </source>
</reference>
<dbReference type="InterPro" id="IPR023614">
    <property type="entry name" value="Porin_dom_sf"/>
</dbReference>
<keyword evidence="6" id="KW-1185">Reference proteome</keyword>
<keyword evidence="2" id="KW-0813">Transport</keyword>
<feature type="chain" id="PRO_5018769709" evidence="4">
    <location>
        <begin position="36"/>
        <end position="418"/>
    </location>
</feature>
<evidence type="ECO:0000313" key="5">
    <source>
        <dbReference type="EMBL" id="QAR32626.1"/>
    </source>
</evidence>
<gene>
    <name evidence="5" type="ORF">EP073_04145</name>
</gene>
<keyword evidence="3 4" id="KW-0732">Signal</keyword>
<feature type="signal peptide" evidence="4">
    <location>
        <begin position="1"/>
        <end position="35"/>
    </location>
</feature>
<dbReference type="GO" id="GO:0016020">
    <property type="term" value="C:membrane"/>
    <property type="evidence" value="ECO:0007669"/>
    <property type="project" value="InterPro"/>
</dbReference>
<dbReference type="EMBL" id="CP035108">
    <property type="protein sequence ID" value="QAR32626.1"/>
    <property type="molecule type" value="Genomic_DNA"/>
</dbReference>
<accession>A0A3R5X256</accession>
<evidence type="ECO:0000313" key="6">
    <source>
        <dbReference type="Proteomes" id="UP000287502"/>
    </source>
</evidence>